<dbReference type="OrthoDB" id="693469at2759"/>
<proteinExistence type="predicted"/>
<organism evidence="1 2">
    <name type="scientific">Panicum miliaceum</name>
    <name type="common">Proso millet</name>
    <name type="synonym">Broomcorn millet</name>
    <dbReference type="NCBI Taxonomy" id="4540"/>
    <lineage>
        <taxon>Eukaryota</taxon>
        <taxon>Viridiplantae</taxon>
        <taxon>Streptophyta</taxon>
        <taxon>Embryophyta</taxon>
        <taxon>Tracheophyta</taxon>
        <taxon>Spermatophyta</taxon>
        <taxon>Magnoliopsida</taxon>
        <taxon>Liliopsida</taxon>
        <taxon>Poales</taxon>
        <taxon>Poaceae</taxon>
        <taxon>PACMAD clade</taxon>
        <taxon>Panicoideae</taxon>
        <taxon>Panicodae</taxon>
        <taxon>Paniceae</taxon>
        <taxon>Panicinae</taxon>
        <taxon>Panicum</taxon>
        <taxon>Panicum sect. Panicum</taxon>
    </lineage>
</organism>
<name>A0A3L6PGX0_PANMI</name>
<gene>
    <name evidence="1" type="ORF">C2845_PM18G07580</name>
</gene>
<dbReference type="AlphaFoldDB" id="A0A3L6PGX0"/>
<reference evidence="2" key="1">
    <citation type="journal article" date="2019" name="Nat. Commun.">
        <title>The genome of broomcorn millet.</title>
        <authorList>
            <person name="Zou C."/>
            <person name="Miki D."/>
            <person name="Li D."/>
            <person name="Tang Q."/>
            <person name="Xiao L."/>
            <person name="Rajput S."/>
            <person name="Deng P."/>
            <person name="Jia W."/>
            <person name="Huang R."/>
            <person name="Zhang M."/>
            <person name="Sun Y."/>
            <person name="Hu J."/>
            <person name="Fu X."/>
            <person name="Schnable P.S."/>
            <person name="Li F."/>
            <person name="Zhang H."/>
            <person name="Feng B."/>
            <person name="Zhu X."/>
            <person name="Liu R."/>
            <person name="Schnable J.C."/>
            <person name="Zhu J.-K."/>
            <person name="Zhang H."/>
        </authorList>
    </citation>
    <scope>NUCLEOTIDE SEQUENCE [LARGE SCALE GENOMIC DNA]</scope>
</reference>
<comment type="caution">
    <text evidence="1">The sequence shown here is derived from an EMBL/GenBank/DDBJ whole genome shotgun (WGS) entry which is preliminary data.</text>
</comment>
<accession>A0A3L6PGX0</accession>
<keyword evidence="2" id="KW-1185">Reference proteome</keyword>
<evidence type="ECO:0000313" key="2">
    <source>
        <dbReference type="Proteomes" id="UP000275267"/>
    </source>
</evidence>
<sequence length="190" mass="22425">MPKRLYAYTGQRSHTLYDRRLEHDQVNLKLSSWLLSKLDTDESCIVIHEKRRIFVHEKDLDIVFGIPCGDLDVFNHEINPTSWLTRLNCGLSPKDPRSLKGIENVLEKHLDDKSTRLEVENFKILFLDNIDLRSLNKNHNILPRIKVFIPECFRRMATMCGEHDFSSFIRMMNALMMKEIFLPTLFYNEA</sequence>
<dbReference type="Proteomes" id="UP000275267">
    <property type="component" value="Unassembled WGS sequence"/>
</dbReference>
<evidence type="ECO:0000313" key="1">
    <source>
        <dbReference type="EMBL" id="RLM58116.1"/>
    </source>
</evidence>
<dbReference type="EMBL" id="PQIB02000017">
    <property type="protein sequence ID" value="RLM58116.1"/>
    <property type="molecule type" value="Genomic_DNA"/>
</dbReference>
<protein>
    <submittedName>
        <fullName evidence="1">Uncharacterized protein</fullName>
    </submittedName>
</protein>